<evidence type="ECO:0000313" key="17">
    <source>
        <dbReference type="EMBL" id="KUO94969.1"/>
    </source>
</evidence>
<feature type="binding site" evidence="14">
    <location>
        <begin position="280"/>
        <end position="292"/>
    </location>
    <ligand>
        <name>NAD(+)</name>
        <dbReference type="ChEBI" id="CHEBI:57540"/>
    </ligand>
</feature>
<evidence type="ECO:0000256" key="10">
    <source>
        <dbReference type="ARBA" id="ARBA00023002"/>
    </source>
</evidence>
<dbReference type="PANTHER" id="PTHR42979">
    <property type="entry name" value="3-ISOPROPYLMALATE DEHYDROGENASE"/>
    <property type="match status" value="1"/>
</dbReference>
<evidence type="ECO:0000256" key="8">
    <source>
        <dbReference type="ARBA" id="ARBA00022723"/>
    </source>
</evidence>
<feature type="site" description="Important for catalysis" evidence="14">
    <location>
        <position position="191"/>
    </location>
</feature>
<dbReference type="RefSeq" id="WP_067718790.1">
    <property type="nucleotide sequence ID" value="NZ_LPVJ01000061.1"/>
</dbReference>
<keyword evidence="11 14" id="KW-0520">NAD</keyword>
<dbReference type="InterPro" id="IPR024084">
    <property type="entry name" value="IsoPropMal-DH-like_dom"/>
</dbReference>
<evidence type="ECO:0000256" key="3">
    <source>
        <dbReference type="ARBA" id="ARBA00004762"/>
    </source>
</evidence>
<feature type="binding site" evidence="14">
    <location>
        <position position="106"/>
    </location>
    <ligand>
        <name>substrate</name>
    </ligand>
</feature>
<evidence type="ECO:0000256" key="9">
    <source>
        <dbReference type="ARBA" id="ARBA00022842"/>
    </source>
</evidence>
<feature type="site" description="Important for catalysis" evidence="14">
    <location>
        <position position="141"/>
    </location>
</feature>
<feature type="binding site" evidence="14">
    <location>
        <position position="251"/>
    </location>
    <ligand>
        <name>Mg(2+)</name>
        <dbReference type="ChEBI" id="CHEBI:18420"/>
    </ligand>
</feature>
<dbReference type="HAMAP" id="MF_01033">
    <property type="entry name" value="LeuB_type1"/>
    <property type="match status" value="1"/>
</dbReference>
<dbReference type="GO" id="GO:0005829">
    <property type="term" value="C:cytosol"/>
    <property type="evidence" value="ECO:0007669"/>
    <property type="project" value="TreeGrafter"/>
</dbReference>
<keyword evidence="10 14" id="KW-0560">Oxidoreductase</keyword>
<dbReference type="EMBL" id="LPVJ01000061">
    <property type="protein sequence ID" value="KUO94969.1"/>
    <property type="molecule type" value="Genomic_DNA"/>
</dbReference>
<name>A0A117SX73_9BACL</name>
<comment type="cofactor">
    <cofactor evidence="14 15">
        <name>Mg(2+)</name>
        <dbReference type="ChEBI" id="CHEBI:18420"/>
    </cofactor>
    <cofactor evidence="14 15">
        <name>Mn(2+)</name>
        <dbReference type="ChEBI" id="CHEBI:29035"/>
    </cofactor>
    <text evidence="14 15">Binds 1 Mg(2+) or Mn(2+) ion per subunit.</text>
</comment>
<keyword evidence="18" id="KW-1185">Reference proteome</keyword>
<dbReference type="PANTHER" id="PTHR42979:SF1">
    <property type="entry name" value="3-ISOPROPYLMALATE DEHYDROGENASE"/>
    <property type="match status" value="1"/>
</dbReference>
<comment type="cofactor">
    <cofactor evidence="2">
        <name>Mn(2+)</name>
        <dbReference type="ChEBI" id="CHEBI:29035"/>
    </cofactor>
</comment>
<evidence type="ECO:0000256" key="7">
    <source>
        <dbReference type="ARBA" id="ARBA00022605"/>
    </source>
</evidence>
<protein>
    <recommendedName>
        <fullName evidence="14">3-isopropylmalate dehydrogenase</fullName>
        <ecNumber evidence="14">1.1.1.85</ecNumber>
    </recommendedName>
    <alternativeName>
        <fullName evidence="14">3-IPM-DH</fullName>
    </alternativeName>
    <alternativeName>
        <fullName evidence="14">Beta-IPM dehydrogenase</fullName>
        <shortName evidence="14">IMDH</shortName>
    </alternativeName>
</protein>
<comment type="subcellular location">
    <subcellularLocation>
        <location evidence="14">Cytoplasm</location>
    </subcellularLocation>
</comment>
<comment type="function">
    <text evidence="14 15">Catalyzes the oxidation of 3-carboxy-2-hydroxy-4-methylpentanoate (3-isopropylmalate) to 3-carboxy-4-methyl-2-oxopentanoate. The product decarboxylates to 4-methyl-2 oxopentanoate.</text>
</comment>
<evidence type="ECO:0000256" key="14">
    <source>
        <dbReference type="HAMAP-Rule" id="MF_01033"/>
    </source>
</evidence>
<organism evidence="17 18">
    <name type="scientific">Ferroacidibacillus organovorans</name>
    <dbReference type="NCBI Taxonomy" id="1765683"/>
    <lineage>
        <taxon>Bacteria</taxon>
        <taxon>Bacillati</taxon>
        <taxon>Bacillota</taxon>
        <taxon>Bacilli</taxon>
        <taxon>Bacillales</taxon>
        <taxon>Alicyclobacillaceae</taxon>
        <taxon>Ferroacidibacillus</taxon>
    </lineage>
</organism>
<feature type="binding site" evidence="14">
    <location>
        <position position="223"/>
    </location>
    <ligand>
        <name>Mg(2+)</name>
        <dbReference type="ChEBI" id="CHEBI:18420"/>
    </ligand>
</feature>
<gene>
    <name evidence="14" type="primary">leuB</name>
    <name evidence="17" type="ORF">ATW55_04865</name>
</gene>
<dbReference type="InterPro" id="IPR019818">
    <property type="entry name" value="IsoCit/isopropylmalate_DH_CS"/>
</dbReference>
<evidence type="ECO:0000256" key="1">
    <source>
        <dbReference type="ARBA" id="ARBA00000624"/>
    </source>
</evidence>
<feature type="domain" description="Isopropylmalate dehydrogenase-like" evidence="16">
    <location>
        <begin position="4"/>
        <end position="350"/>
    </location>
</feature>
<evidence type="ECO:0000313" key="18">
    <source>
        <dbReference type="Proteomes" id="UP000053557"/>
    </source>
</evidence>
<keyword evidence="7 14" id="KW-0028">Amino-acid biosynthesis</keyword>
<proteinExistence type="inferred from homology"/>
<feature type="binding site" evidence="14">
    <location>
        <position position="223"/>
    </location>
    <ligand>
        <name>substrate</name>
    </ligand>
</feature>
<feature type="binding site" evidence="14">
    <location>
        <begin position="76"/>
        <end position="89"/>
    </location>
    <ligand>
        <name>NAD(+)</name>
        <dbReference type="ChEBI" id="CHEBI:57540"/>
    </ligand>
</feature>
<evidence type="ECO:0000256" key="5">
    <source>
        <dbReference type="ARBA" id="ARBA00011738"/>
    </source>
</evidence>
<dbReference type="NCBIfam" id="TIGR00169">
    <property type="entry name" value="leuB"/>
    <property type="match status" value="1"/>
</dbReference>
<comment type="subunit">
    <text evidence="5 14 15">Homodimer.</text>
</comment>
<dbReference type="Pfam" id="PF00180">
    <property type="entry name" value="Iso_dh"/>
    <property type="match status" value="1"/>
</dbReference>
<sequence length="355" mass="38246">MAKRVVLLPGDGIGPDIVASAVRVLRQVFSDRPEALSFQYHQLGGAAIDETGQPFPEETRAAVLASDAVLLGAVGGPKWDQGPGHLRPEAGLLALRKALGVYANMRPVRAYEKLLDASPLRLDVAKGVDLLIIRELTGGIYFGERERGETASAGRFAKDTMYYTEMEIRRVVKKGFEAARDRKGHLTSVDKANVLDSSRLWREVVDDMKKDYSDVTVEHVLVDSCAMHLVTRPERFDVIVTENLFGDILSDEAAVLTGSIGVLPSASLGDGPGLYEPIHGSAPDIAGKGIANPLGTILSAAMMLRHSLEEPERADRIEEAVARVIDKGLRTADLARGRESVSTQAMTDAVIAALA</sequence>
<dbReference type="Proteomes" id="UP000053557">
    <property type="component" value="Unassembled WGS sequence"/>
</dbReference>
<dbReference type="OrthoDB" id="9806254at2"/>
<evidence type="ECO:0000256" key="12">
    <source>
        <dbReference type="ARBA" id="ARBA00023211"/>
    </source>
</evidence>
<feature type="binding site" evidence="14">
    <location>
        <position position="247"/>
    </location>
    <ligand>
        <name>Mg(2+)</name>
        <dbReference type="ChEBI" id="CHEBI:18420"/>
    </ligand>
</feature>
<keyword evidence="6 14" id="KW-0432">Leucine biosynthesis</keyword>
<dbReference type="AlphaFoldDB" id="A0A117SX73"/>
<dbReference type="GO" id="GO:0003862">
    <property type="term" value="F:3-isopropylmalate dehydrogenase activity"/>
    <property type="evidence" value="ECO:0007669"/>
    <property type="project" value="UniProtKB-UniRule"/>
</dbReference>
<dbReference type="FunFam" id="3.40.718.10:FF:000006">
    <property type="entry name" value="3-isopropylmalate dehydrogenase"/>
    <property type="match status" value="1"/>
</dbReference>
<dbReference type="InterPro" id="IPR004429">
    <property type="entry name" value="Isopropylmalate_DH"/>
</dbReference>
<keyword evidence="8 14" id="KW-0479">Metal-binding</keyword>
<evidence type="ECO:0000256" key="4">
    <source>
        <dbReference type="ARBA" id="ARBA00008319"/>
    </source>
</evidence>
<comment type="caution">
    <text evidence="17">The sequence shown here is derived from an EMBL/GenBank/DDBJ whole genome shotgun (WGS) entry which is preliminary data.</text>
</comment>
<dbReference type="GO" id="GO:0051287">
    <property type="term" value="F:NAD binding"/>
    <property type="evidence" value="ECO:0007669"/>
    <property type="project" value="InterPro"/>
</dbReference>
<accession>A0A117SX73</accession>
<evidence type="ECO:0000256" key="13">
    <source>
        <dbReference type="ARBA" id="ARBA00023304"/>
    </source>
</evidence>
<dbReference type="SUPFAM" id="SSF53659">
    <property type="entry name" value="Isocitrate/Isopropylmalate dehydrogenase-like"/>
    <property type="match status" value="1"/>
</dbReference>
<evidence type="ECO:0000259" key="16">
    <source>
        <dbReference type="SMART" id="SM01329"/>
    </source>
</evidence>
<dbReference type="GO" id="GO:0009098">
    <property type="term" value="P:L-leucine biosynthetic process"/>
    <property type="evidence" value="ECO:0007669"/>
    <property type="project" value="UniProtKB-UniRule"/>
</dbReference>
<reference evidence="17 18" key="1">
    <citation type="submission" date="2015-12" db="EMBL/GenBank/DDBJ databases">
        <title>Draft genome sequence of Acidibacillus ferrooxidans ITV001, isolated from a chalcopyrite acid mine drainage site in Brazil.</title>
        <authorList>
            <person name="Dall'Agnol H."/>
            <person name="Nancucheo I."/>
            <person name="Johnson B."/>
            <person name="Oliveira R."/>
            <person name="Leite L."/>
            <person name="Pylro V."/>
            <person name="Nunes G.L."/>
            <person name="Tzotzos G."/>
            <person name="Fernandes G.R."/>
            <person name="Dutra J."/>
            <person name="Orellana S.C."/>
            <person name="Oliveira G."/>
        </authorList>
    </citation>
    <scope>NUCLEOTIDE SEQUENCE [LARGE SCALE GENOMIC DNA]</scope>
    <source>
        <strain evidence="18">ITV01</strain>
    </source>
</reference>
<dbReference type="PROSITE" id="PS00470">
    <property type="entry name" value="IDH_IMDH"/>
    <property type="match status" value="1"/>
</dbReference>
<dbReference type="GO" id="GO:0000287">
    <property type="term" value="F:magnesium ion binding"/>
    <property type="evidence" value="ECO:0007669"/>
    <property type="project" value="InterPro"/>
</dbReference>
<comment type="similarity">
    <text evidence="4 14">Belongs to the isocitrate and isopropylmalate dehydrogenases family. LeuB type 1 subfamily.</text>
</comment>
<dbReference type="Gene3D" id="3.40.718.10">
    <property type="entry name" value="Isopropylmalate Dehydrogenase"/>
    <property type="match status" value="1"/>
</dbReference>
<keyword evidence="12 14" id="KW-0464">Manganese</keyword>
<evidence type="ECO:0000256" key="15">
    <source>
        <dbReference type="RuleBase" id="RU004445"/>
    </source>
</evidence>
<evidence type="ECO:0000256" key="11">
    <source>
        <dbReference type="ARBA" id="ARBA00023027"/>
    </source>
</evidence>
<comment type="catalytic activity">
    <reaction evidence="1 14 15">
        <text>(2R,3S)-3-isopropylmalate + NAD(+) = 4-methyl-2-oxopentanoate + CO2 + NADH</text>
        <dbReference type="Rhea" id="RHEA:32271"/>
        <dbReference type="ChEBI" id="CHEBI:16526"/>
        <dbReference type="ChEBI" id="CHEBI:17865"/>
        <dbReference type="ChEBI" id="CHEBI:35121"/>
        <dbReference type="ChEBI" id="CHEBI:57540"/>
        <dbReference type="ChEBI" id="CHEBI:57945"/>
        <dbReference type="EC" id="1.1.1.85"/>
    </reaction>
</comment>
<evidence type="ECO:0000256" key="6">
    <source>
        <dbReference type="ARBA" id="ARBA00022430"/>
    </source>
</evidence>
<keyword evidence="9 14" id="KW-0460">Magnesium</keyword>
<keyword evidence="14" id="KW-0963">Cytoplasm</keyword>
<dbReference type="SMART" id="SM01329">
    <property type="entry name" value="Iso_dh"/>
    <property type="match status" value="1"/>
</dbReference>
<comment type="pathway">
    <text evidence="3 14 15">Amino-acid biosynthesis; L-leucine biosynthesis; L-leucine from 3-methyl-2-oxobutanoate: step 3/4.</text>
</comment>
<dbReference type="EC" id="1.1.1.85" evidence="14"/>
<feature type="binding site" evidence="14">
    <location>
        <position position="96"/>
    </location>
    <ligand>
        <name>substrate</name>
    </ligand>
</feature>
<dbReference type="UniPathway" id="UPA00048">
    <property type="reaction ID" value="UER00072"/>
</dbReference>
<keyword evidence="13 14" id="KW-0100">Branched-chain amino acid biosynthesis</keyword>
<evidence type="ECO:0000256" key="2">
    <source>
        <dbReference type="ARBA" id="ARBA00001936"/>
    </source>
</evidence>
<feature type="binding site" evidence="14">
    <location>
        <position position="134"/>
    </location>
    <ligand>
        <name>substrate</name>
    </ligand>
</feature>